<name>A0A161Q5B7_9PROT</name>
<proteinExistence type="predicted"/>
<reference evidence="3 4" key="1">
    <citation type="submission" date="2015-12" db="EMBL/GenBank/DDBJ databases">
        <title>Genome sequence of Tistrella mobilis MCCC 1A02139.</title>
        <authorList>
            <person name="Lu L."/>
            <person name="Lai Q."/>
            <person name="Shao Z."/>
            <person name="Qian P."/>
        </authorList>
    </citation>
    <scope>NUCLEOTIDE SEQUENCE [LARGE SCALE GENOMIC DNA]</scope>
    <source>
        <strain evidence="3 4">MCCC 1A02139</strain>
    </source>
</reference>
<evidence type="ECO:0000256" key="1">
    <source>
        <dbReference type="SAM" id="Phobius"/>
    </source>
</evidence>
<comment type="caution">
    <text evidence="3">The sequence shown here is derived from an EMBL/GenBank/DDBJ whole genome shotgun (WGS) entry which is preliminary data.</text>
</comment>
<dbReference type="EMBL" id="LPZR01000103">
    <property type="protein sequence ID" value="KYO53907.1"/>
    <property type="molecule type" value="Genomic_DNA"/>
</dbReference>
<dbReference type="Pfam" id="PF02254">
    <property type="entry name" value="TrkA_N"/>
    <property type="match status" value="1"/>
</dbReference>
<dbReference type="RefSeq" id="WP_062763378.1">
    <property type="nucleotide sequence ID" value="NZ_CP121043.1"/>
</dbReference>
<evidence type="ECO:0000259" key="2">
    <source>
        <dbReference type="Pfam" id="PF02254"/>
    </source>
</evidence>
<dbReference type="GO" id="GO:0006813">
    <property type="term" value="P:potassium ion transport"/>
    <property type="evidence" value="ECO:0007669"/>
    <property type="project" value="InterPro"/>
</dbReference>
<feature type="transmembrane region" description="Helical" evidence="1">
    <location>
        <begin position="7"/>
        <end position="29"/>
    </location>
</feature>
<dbReference type="InterPro" id="IPR036291">
    <property type="entry name" value="NAD(P)-bd_dom_sf"/>
</dbReference>
<evidence type="ECO:0000313" key="4">
    <source>
        <dbReference type="Proteomes" id="UP000075787"/>
    </source>
</evidence>
<organism evidence="3 4">
    <name type="scientific">Tistrella mobilis</name>
    <dbReference type="NCBI Taxonomy" id="171437"/>
    <lineage>
        <taxon>Bacteria</taxon>
        <taxon>Pseudomonadati</taxon>
        <taxon>Pseudomonadota</taxon>
        <taxon>Alphaproteobacteria</taxon>
        <taxon>Geminicoccales</taxon>
        <taxon>Geminicoccaceae</taxon>
        <taxon>Tistrella</taxon>
    </lineage>
</organism>
<sequence>MSRRRRAWWGVVPAVVAFGSFALGTYGFWEMLPPPRSLLETLPDAAYRALQMFFMNFEDPREAGGPVGPALQAARFGAFVTTVWVILQAFFPQAWQTARRWCRYRGRHCALILGYGPIGQAIAAGLRQPGNGIRRITAVEPLVTPELAARAAADGVLLLEADPSDPRLLDRAYARRAERIYVSDRDDLRAIDTAVAVQAHVARPGRDIRVVLNDSAVAGQMAEAAGAGFLGAPGLSWFSLADETARRLMAEARFDRVAVETGAARLHLVILGCGSQGEAIAVETLLTGWRTALGPPRITFLDCDVAAIEARMRRRMPAWFLKPKGGALPEGARPMLDFRSCDADRLDFAGDDCLDGLRTGVTAWVFATGNDALNLRAALSLHRAITMRRIDPAPIHVRIPGGHAEDAPELVGQPLAMARTFGAIDGVIARSPLLAPDPDAVPKALHAAYAEASVAMGLAERPESWDSLPEARRKANRALFRHAAMKLEDFGAEAQPLPTVPPRAHAALLQGLERVDAALDYARIDRNGDPQSWLRPGTTLHEDDRQTAIRLRDAAICEHNRWTIERALEQFLPTERPERALRDDTRRLHNNMHDWYALEQATIRRYDVVLLRGLLSRSGDDSEATARPHRPRILFLVLPADGGAARLHVSDQGAPDGTDVTELQLHLCLAADPADPDACLPQLLAALDDQFNPARQIPPRRLRIDFARPPGAGGFALANRLAMALRRRHGPGLAIEPLWSWRARGCTVGVVGHRDLGGFGDPAALTERLRQGFMALIAGRGVEALVCGHAPGADQAAVAAWASLALPPPRLIFPFAETAADGTRIFHTDDPAVATEATRFAEPALRALGTAALPDAGMGHRAQADTLLARADCLLAVIDETRAALPGGTVETVARARAAGKTVRVVPPAP</sequence>
<evidence type="ECO:0000313" key="3">
    <source>
        <dbReference type="EMBL" id="KYO53907.1"/>
    </source>
</evidence>
<protein>
    <recommendedName>
        <fullName evidence="2">RCK N-terminal domain-containing protein</fullName>
    </recommendedName>
</protein>
<dbReference type="Gene3D" id="3.40.50.450">
    <property type="match status" value="1"/>
</dbReference>
<dbReference type="GeneID" id="97239434"/>
<dbReference type="InterPro" id="IPR003148">
    <property type="entry name" value="RCK_N"/>
</dbReference>
<keyword evidence="1" id="KW-0812">Transmembrane</keyword>
<feature type="domain" description="RCK N-terminal" evidence="2">
    <location>
        <begin position="111"/>
        <end position="218"/>
    </location>
</feature>
<accession>A0A161Q5B7</accession>
<dbReference type="Proteomes" id="UP000075787">
    <property type="component" value="Unassembled WGS sequence"/>
</dbReference>
<dbReference type="OrthoDB" id="4228364at2"/>
<keyword evidence="1" id="KW-0472">Membrane</keyword>
<keyword evidence="1" id="KW-1133">Transmembrane helix</keyword>
<dbReference type="Gene3D" id="3.40.50.720">
    <property type="entry name" value="NAD(P)-binding Rossmann-like Domain"/>
    <property type="match status" value="1"/>
</dbReference>
<gene>
    <name evidence="3" type="ORF">AUP44_26020</name>
</gene>
<dbReference type="AlphaFoldDB" id="A0A161Q5B7"/>
<dbReference type="SUPFAM" id="SSF51735">
    <property type="entry name" value="NAD(P)-binding Rossmann-fold domains"/>
    <property type="match status" value="1"/>
</dbReference>